<comment type="caution">
    <text evidence="2">The sequence shown here is derived from an EMBL/GenBank/DDBJ whole genome shotgun (WGS) entry which is preliminary data.</text>
</comment>
<name>A0A1V9ZZ18_9STRA</name>
<accession>A0A1V9ZZ18</accession>
<protein>
    <submittedName>
        <fullName evidence="2">Uncharacterized protein</fullName>
    </submittedName>
</protein>
<keyword evidence="1" id="KW-1133">Transmembrane helix</keyword>
<dbReference type="AlphaFoldDB" id="A0A1V9ZZ18"/>
<keyword evidence="1" id="KW-0812">Transmembrane</keyword>
<evidence type="ECO:0000313" key="2">
    <source>
        <dbReference type="EMBL" id="OQS03209.1"/>
    </source>
</evidence>
<reference evidence="2 3" key="1">
    <citation type="journal article" date="2014" name="Genome Biol. Evol.">
        <title>The secreted proteins of Achlya hypogyna and Thraustotheca clavata identify the ancestral oomycete secretome and reveal gene acquisitions by horizontal gene transfer.</title>
        <authorList>
            <person name="Misner I."/>
            <person name="Blouin N."/>
            <person name="Leonard G."/>
            <person name="Richards T.A."/>
            <person name="Lane C.E."/>
        </authorList>
    </citation>
    <scope>NUCLEOTIDE SEQUENCE [LARGE SCALE GENOMIC DNA]</scope>
    <source>
        <strain evidence="2 3">ATCC 34112</strain>
    </source>
</reference>
<evidence type="ECO:0000313" key="3">
    <source>
        <dbReference type="Proteomes" id="UP000243217"/>
    </source>
</evidence>
<organism evidence="2 3">
    <name type="scientific">Thraustotheca clavata</name>
    <dbReference type="NCBI Taxonomy" id="74557"/>
    <lineage>
        <taxon>Eukaryota</taxon>
        <taxon>Sar</taxon>
        <taxon>Stramenopiles</taxon>
        <taxon>Oomycota</taxon>
        <taxon>Saprolegniomycetes</taxon>
        <taxon>Saprolegniales</taxon>
        <taxon>Achlyaceae</taxon>
        <taxon>Thraustotheca</taxon>
    </lineage>
</organism>
<dbReference type="EMBL" id="JNBS01000957">
    <property type="protein sequence ID" value="OQS03209.1"/>
    <property type="molecule type" value="Genomic_DNA"/>
</dbReference>
<proteinExistence type="predicted"/>
<feature type="transmembrane region" description="Helical" evidence="1">
    <location>
        <begin position="21"/>
        <end position="41"/>
    </location>
</feature>
<keyword evidence="3" id="KW-1185">Reference proteome</keyword>
<feature type="transmembrane region" description="Helical" evidence="1">
    <location>
        <begin position="135"/>
        <end position="156"/>
    </location>
</feature>
<dbReference type="Proteomes" id="UP000243217">
    <property type="component" value="Unassembled WGS sequence"/>
</dbReference>
<keyword evidence="1" id="KW-0472">Membrane</keyword>
<gene>
    <name evidence="2" type="ORF">THRCLA_04491</name>
</gene>
<sequence>MHHTIYCTSGKVHVGLLDRCYTIVMIYIGSIVVAYLVALCINRPREKRTIHSEINIPMSFTAFNSVDENFSRPSILFCGYIMYTNKNITFTFDVKLWRIIRLSDPNRVMSPNFSINVHSPTANKISLRHQRCWHVLKVIGSLIFLCSSLSTSVAYIRVLLSSLTNDYGWAGFNTSTAHPALSRIINQQLLFTRNEAAINLTDPFNGNYMPERSDIISMYPSVIRRQLYGFPPLQQVITGLRSIDSCLLPLVFTQYCWFDFDKNYEMASTLSRQKRCLQNYSTNGAVYLESGLRNVWDRCWGDNFAIGITDYLQTTHLAENGSLILKRIQTPYLTKYCIGKTNLSIDIYFKGKITNLSDFKIICISQMELHTHYYYLNLKECYISDNKQLCVCIGHLPVIAGLSIELN</sequence>
<evidence type="ECO:0000256" key="1">
    <source>
        <dbReference type="SAM" id="Phobius"/>
    </source>
</evidence>